<evidence type="ECO:0000256" key="1">
    <source>
        <dbReference type="SAM" id="MobiDB-lite"/>
    </source>
</evidence>
<proteinExistence type="predicted"/>
<evidence type="ECO:0000313" key="3">
    <source>
        <dbReference type="Proteomes" id="UP000789405"/>
    </source>
</evidence>
<dbReference type="SUPFAM" id="SSF56112">
    <property type="entry name" value="Protein kinase-like (PK-like)"/>
    <property type="match status" value="1"/>
</dbReference>
<sequence length="279" mass="32484">MKIGNEIDIAILKDNNELGMQSLNKYYRRAWRSLDFDYSKLDQHCDFLKNKFLNNDSFNDNEKTYLLAKLGEYQEKFNLINQKGKTRKCEDCHDETYSVQNCEKCIQNYLSQKFNTWTSGVPPYMNKKRDINLALAVVKGMRPKIDYKIPRGYAALMEQCWDANPENRPDISTVWKKIRELRMKLIEAKDNGISEENFLEILPSSTQLTQLAKDKNVTRCSSDLYILTNLSEPKNTSKADSMELELSVPEYDESEDEFNNESKSESSAIYPDLSEYCSL</sequence>
<protein>
    <submittedName>
        <fullName evidence="2">722_t:CDS:1</fullName>
    </submittedName>
</protein>
<feature type="compositionally biased region" description="Acidic residues" evidence="1">
    <location>
        <begin position="250"/>
        <end position="259"/>
    </location>
</feature>
<evidence type="ECO:0000313" key="2">
    <source>
        <dbReference type="EMBL" id="CAG8577097.1"/>
    </source>
</evidence>
<dbReference type="InterPro" id="IPR011009">
    <property type="entry name" value="Kinase-like_dom_sf"/>
</dbReference>
<organism evidence="2 3">
    <name type="scientific">Dentiscutata erythropus</name>
    <dbReference type="NCBI Taxonomy" id="1348616"/>
    <lineage>
        <taxon>Eukaryota</taxon>
        <taxon>Fungi</taxon>
        <taxon>Fungi incertae sedis</taxon>
        <taxon>Mucoromycota</taxon>
        <taxon>Glomeromycotina</taxon>
        <taxon>Glomeromycetes</taxon>
        <taxon>Diversisporales</taxon>
        <taxon>Gigasporaceae</taxon>
        <taxon>Dentiscutata</taxon>
    </lineage>
</organism>
<name>A0A9N9BV57_9GLOM</name>
<accession>A0A9N9BV57</accession>
<reference evidence="2" key="1">
    <citation type="submission" date="2021-06" db="EMBL/GenBank/DDBJ databases">
        <authorList>
            <person name="Kallberg Y."/>
            <person name="Tangrot J."/>
            <person name="Rosling A."/>
        </authorList>
    </citation>
    <scope>NUCLEOTIDE SEQUENCE</scope>
    <source>
        <strain evidence="2">MA453B</strain>
    </source>
</reference>
<gene>
    <name evidence="2" type="ORF">DERYTH_LOCUS6497</name>
</gene>
<dbReference type="EMBL" id="CAJVPY010002965">
    <property type="protein sequence ID" value="CAG8577097.1"/>
    <property type="molecule type" value="Genomic_DNA"/>
</dbReference>
<feature type="region of interest" description="Disordered" evidence="1">
    <location>
        <begin position="250"/>
        <end position="279"/>
    </location>
</feature>
<comment type="caution">
    <text evidence="2">The sequence shown here is derived from an EMBL/GenBank/DDBJ whole genome shotgun (WGS) entry which is preliminary data.</text>
</comment>
<dbReference type="Gene3D" id="1.10.510.10">
    <property type="entry name" value="Transferase(Phosphotransferase) domain 1"/>
    <property type="match status" value="1"/>
</dbReference>
<dbReference type="OrthoDB" id="2401910at2759"/>
<keyword evidence="3" id="KW-1185">Reference proteome</keyword>
<dbReference type="Proteomes" id="UP000789405">
    <property type="component" value="Unassembled WGS sequence"/>
</dbReference>
<dbReference type="AlphaFoldDB" id="A0A9N9BV57"/>